<feature type="region of interest" description="Disordered" evidence="1">
    <location>
        <begin position="1"/>
        <end position="21"/>
    </location>
</feature>
<evidence type="ECO:0000313" key="2">
    <source>
        <dbReference type="EMBL" id="GBP86236.1"/>
    </source>
</evidence>
<feature type="compositionally biased region" description="Basic residues" evidence="1">
    <location>
        <begin position="1"/>
        <end position="19"/>
    </location>
</feature>
<evidence type="ECO:0000313" key="3">
    <source>
        <dbReference type="Proteomes" id="UP000299102"/>
    </source>
</evidence>
<organism evidence="2 3">
    <name type="scientific">Eumeta variegata</name>
    <name type="common">Bagworm moth</name>
    <name type="synonym">Eumeta japonica</name>
    <dbReference type="NCBI Taxonomy" id="151549"/>
    <lineage>
        <taxon>Eukaryota</taxon>
        <taxon>Metazoa</taxon>
        <taxon>Ecdysozoa</taxon>
        <taxon>Arthropoda</taxon>
        <taxon>Hexapoda</taxon>
        <taxon>Insecta</taxon>
        <taxon>Pterygota</taxon>
        <taxon>Neoptera</taxon>
        <taxon>Endopterygota</taxon>
        <taxon>Lepidoptera</taxon>
        <taxon>Glossata</taxon>
        <taxon>Ditrysia</taxon>
        <taxon>Tineoidea</taxon>
        <taxon>Psychidae</taxon>
        <taxon>Oiketicinae</taxon>
        <taxon>Eumeta</taxon>
    </lineage>
</organism>
<sequence>MRNRNPGAKSRRPPARPVRRAAPIARTVRRGRSGGARRVIANARCGRGRGRGRVLNYISYYKYNINYNFGSASLISHPLTTFGSVALPLRKASRLHSHHKPAERARRHGEPPENESHSVGGIWSDLM</sequence>
<dbReference type="Proteomes" id="UP000299102">
    <property type="component" value="Unassembled WGS sequence"/>
</dbReference>
<feature type="region of interest" description="Disordered" evidence="1">
    <location>
        <begin position="93"/>
        <end position="127"/>
    </location>
</feature>
<accession>A0A4C1ZCD7</accession>
<keyword evidence="3" id="KW-1185">Reference proteome</keyword>
<feature type="compositionally biased region" description="Basic and acidic residues" evidence="1">
    <location>
        <begin position="100"/>
        <end position="116"/>
    </location>
</feature>
<comment type="caution">
    <text evidence="2">The sequence shown here is derived from an EMBL/GenBank/DDBJ whole genome shotgun (WGS) entry which is preliminary data.</text>
</comment>
<evidence type="ECO:0000256" key="1">
    <source>
        <dbReference type="SAM" id="MobiDB-lite"/>
    </source>
</evidence>
<protein>
    <submittedName>
        <fullName evidence="2">Uncharacterized protein</fullName>
    </submittedName>
</protein>
<proteinExistence type="predicted"/>
<name>A0A4C1ZCD7_EUMVA</name>
<gene>
    <name evidence="2" type="ORF">EVAR_57356_1</name>
</gene>
<reference evidence="2 3" key="1">
    <citation type="journal article" date="2019" name="Commun. Biol.">
        <title>The bagworm genome reveals a unique fibroin gene that provides high tensile strength.</title>
        <authorList>
            <person name="Kono N."/>
            <person name="Nakamura H."/>
            <person name="Ohtoshi R."/>
            <person name="Tomita M."/>
            <person name="Numata K."/>
            <person name="Arakawa K."/>
        </authorList>
    </citation>
    <scope>NUCLEOTIDE SEQUENCE [LARGE SCALE GENOMIC DNA]</scope>
</reference>
<dbReference type="EMBL" id="BGZK01001782">
    <property type="protein sequence ID" value="GBP86236.1"/>
    <property type="molecule type" value="Genomic_DNA"/>
</dbReference>
<dbReference type="AlphaFoldDB" id="A0A4C1ZCD7"/>